<dbReference type="PANTHER" id="PTHR46623:SF6">
    <property type="entry name" value="ALPHA_BETA-HYDROLASES SUPERFAMILY PROTEIN"/>
    <property type="match status" value="1"/>
</dbReference>
<keyword evidence="3" id="KW-0378">Hydrolase</keyword>
<dbReference type="GO" id="GO:0016787">
    <property type="term" value="F:hydrolase activity"/>
    <property type="evidence" value="ECO:0007669"/>
    <property type="project" value="UniProtKB-KW"/>
</dbReference>
<accession>A0A7X9RSJ1</accession>
<evidence type="ECO:0000259" key="2">
    <source>
        <dbReference type="Pfam" id="PF01738"/>
    </source>
</evidence>
<keyword evidence="1" id="KW-0732">Signal</keyword>
<dbReference type="SUPFAM" id="SSF53474">
    <property type="entry name" value="alpha/beta-Hydrolases"/>
    <property type="match status" value="1"/>
</dbReference>
<name>A0A7X9RSJ1_9BACT</name>
<dbReference type="RefSeq" id="WP_169655523.1">
    <property type="nucleotide sequence ID" value="NZ_JABANE010000009.1"/>
</dbReference>
<dbReference type="AlphaFoldDB" id="A0A7X9RSJ1"/>
<reference evidence="3 4" key="1">
    <citation type="submission" date="2020-04" db="EMBL/GenBank/DDBJ databases">
        <title>Flammeovirga sp. SR4, a novel species isolated from seawater.</title>
        <authorList>
            <person name="Wang X."/>
        </authorList>
    </citation>
    <scope>NUCLEOTIDE SEQUENCE [LARGE SCALE GENOMIC DNA]</scope>
    <source>
        <strain evidence="3 4">ATCC 23126</strain>
    </source>
</reference>
<sequence>MKNTTFITLLLLFSGLSALLALHNPSKPEKVVLCHADIEAVRKFALFTEEAEFRKAHAMTRELNTQKFSGKRISFDVAGGKKGEAYFVSSKKKSNKYLFVFHEWWGLNDYVRNESDRLSKELKDVNIIALDLYDGKVGTTREEASKYMKACDPERAASIVNGAMAYVGKDAKIATIGWCFGGGWSLQSALLLKQQAVGCVIYYGMPVQDVERLSELNCDVLGIFGEEDKWINPDVVAEFEGQMKEADKGLTVKMYKANHAFANPSSDRYMEADAQNANKEALMYLKKRFK</sequence>
<feature type="chain" id="PRO_5031062760" evidence="1">
    <location>
        <begin position="24"/>
        <end position="290"/>
    </location>
</feature>
<comment type="caution">
    <text evidence="3">The sequence shown here is derived from an EMBL/GenBank/DDBJ whole genome shotgun (WGS) entry which is preliminary data.</text>
</comment>
<dbReference type="PANTHER" id="PTHR46623">
    <property type="entry name" value="CARBOXYMETHYLENEBUTENOLIDASE-RELATED"/>
    <property type="match status" value="1"/>
</dbReference>
<evidence type="ECO:0000313" key="3">
    <source>
        <dbReference type="EMBL" id="NME67290.1"/>
    </source>
</evidence>
<feature type="domain" description="Dienelactone hydrolase" evidence="2">
    <location>
        <begin position="85"/>
        <end position="287"/>
    </location>
</feature>
<dbReference type="Gene3D" id="3.40.50.1820">
    <property type="entry name" value="alpha/beta hydrolase"/>
    <property type="match status" value="1"/>
</dbReference>
<gene>
    <name evidence="3" type="ORF">HHU12_04880</name>
</gene>
<organism evidence="3 4">
    <name type="scientific">Flammeovirga aprica JL-4</name>
    <dbReference type="NCBI Taxonomy" id="694437"/>
    <lineage>
        <taxon>Bacteria</taxon>
        <taxon>Pseudomonadati</taxon>
        <taxon>Bacteroidota</taxon>
        <taxon>Cytophagia</taxon>
        <taxon>Cytophagales</taxon>
        <taxon>Flammeovirgaceae</taxon>
        <taxon>Flammeovirga</taxon>
    </lineage>
</organism>
<dbReference type="InterPro" id="IPR051049">
    <property type="entry name" value="Dienelactone_hydrolase-like"/>
</dbReference>
<dbReference type="EMBL" id="JABANE010000009">
    <property type="protein sequence ID" value="NME67290.1"/>
    <property type="molecule type" value="Genomic_DNA"/>
</dbReference>
<dbReference type="Proteomes" id="UP000576082">
    <property type="component" value="Unassembled WGS sequence"/>
</dbReference>
<proteinExistence type="predicted"/>
<keyword evidence="4" id="KW-1185">Reference proteome</keyword>
<evidence type="ECO:0000256" key="1">
    <source>
        <dbReference type="SAM" id="SignalP"/>
    </source>
</evidence>
<evidence type="ECO:0000313" key="4">
    <source>
        <dbReference type="Proteomes" id="UP000576082"/>
    </source>
</evidence>
<dbReference type="InterPro" id="IPR002925">
    <property type="entry name" value="Dienelactn_hydro"/>
</dbReference>
<protein>
    <submittedName>
        <fullName evidence="3">Dienelactone hydrolase family protein</fullName>
    </submittedName>
</protein>
<dbReference type="Pfam" id="PF01738">
    <property type="entry name" value="DLH"/>
    <property type="match status" value="1"/>
</dbReference>
<dbReference type="InterPro" id="IPR029058">
    <property type="entry name" value="AB_hydrolase_fold"/>
</dbReference>
<feature type="signal peptide" evidence="1">
    <location>
        <begin position="1"/>
        <end position="23"/>
    </location>
</feature>